<dbReference type="InterPro" id="IPR017970">
    <property type="entry name" value="Homeobox_CS"/>
</dbReference>
<evidence type="ECO:0000256" key="9">
    <source>
        <dbReference type="SAM" id="MobiDB-lite"/>
    </source>
</evidence>
<evidence type="ECO:0000313" key="11">
    <source>
        <dbReference type="EMBL" id="KAF5404398.1"/>
    </source>
</evidence>
<dbReference type="OrthoDB" id="6159439at2759"/>
<dbReference type="InterPro" id="IPR042247">
    <property type="entry name" value="TLX1/2/3"/>
</dbReference>
<dbReference type="CDD" id="cd00086">
    <property type="entry name" value="homeodomain"/>
    <property type="match status" value="1"/>
</dbReference>
<dbReference type="SMART" id="SM00389">
    <property type="entry name" value="HOX"/>
    <property type="match status" value="1"/>
</dbReference>
<evidence type="ECO:0000256" key="6">
    <source>
        <dbReference type="PROSITE-ProRule" id="PRU00108"/>
    </source>
</evidence>
<dbReference type="PANTHER" id="PTHR45921">
    <property type="entry name" value="IP01054P"/>
    <property type="match status" value="1"/>
</dbReference>
<feature type="coiled-coil region" evidence="8">
    <location>
        <begin position="346"/>
        <end position="373"/>
    </location>
</feature>
<evidence type="ECO:0000256" key="1">
    <source>
        <dbReference type="ARBA" id="ARBA00004123"/>
    </source>
</evidence>
<feature type="region of interest" description="Disordered" evidence="9">
    <location>
        <begin position="378"/>
        <end position="416"/>
    </location>
</feature>
<evidence type="ECO:0000256" key="7">
    <source>
        <dbReference type="RuleBase" id="RU000682"/>
    </source>
</evidence>
<dbReference type="Pfam" id="PF00046">
    <property type="entry name" value="Homeodomain"/>
    <property type="match status" value="1"/>
</dbReference>
<dbReference type="GO" id="GO:0048513">
    <property type="term" value="P:animal organ development"/>
    <property type="evidence" value="ECO:0007669"/>
    <property type="project" value="TreeGrafter"/>
</dbReference>
<keyword evidence="2" id="KW-0217">Developmental protein</keyword>
<feature type="domain" description="Homeobox" evidence="10">
    <location>
        <begin position="299"/>
        <end position="359"/>
    </location>
</feature>
<evidence type="ECO:0000256" key="8">
    <source>
        <dbReference type="SAM" id="Coils"/>
    </source>
</evidence>
<name>A0A8J4TDD3_9TREM</name>
<dbReference type="InterPro" id="IPR009057">
    <property type="entry name" value="Homeodomain-like_sf"/>
</dbReference>
<comment type="subcellular location">
    <subcellularLocation>
        <location evidence="1 6 7">Nucleus</location>
    </subcellularLocation>
</comment>
<comment type="caution">
    <text evidence="11">The sequence shown here is derived from an EMBL/GenBank/DDBJ whole genome shotgun (WGS) entry which is preliminary data.</text>
</comment>
<evidence type="ECO:0000256" key="5">
    <source>
        <dbReference type="ARBA" id="ARBA00023242"/>
    </source>
</evidence>
<dbReference type="GO" id="GO:0000981">
    <property type="term" value="F:DNA-binding transcription factor activity, RNA polymerase II-specific"/>
    <property type="evidence" value="ECO:0007669"/>
    <property type="project" value="InterPro"/>
</dbReference>
<evidence type="ECO:0000256" key="4">
    <source>
        <dbReference type="ARBA" id="ARBA00023155"/>
    </source>
</evidence>
<dbReference type="InterPro" id="IPR001356">
    <property type="entry name" value="HD"/>
</dbReference>
<proteinExistence type="predicted"/>
<dbReference type="EMBL" id="LUCH01000747">
    <property type="protein sequence ID" value="KAF5404398.1"/>
    <property type="molecule type" value="Genomic_DNA"/>
</dbReference>
<organism evidence="11 12">
    <name type="scientific">Paragonimus heterotremus</name>
    <dbReference type="NCBI Taxonomy" id="100268"/>
    <lineage>
        <taxon>Eukaryota</taxon>
        <taxon>Metazoa</taxon>
        <taxon>Spiralia</taxon>
        <taxon>Lophotrochozoa</taxon>
        <taxon>Platyhelminthes</taxon>
        <taxon>Trematoda</taxon>
        <taxon>Digenea</taxon>
        <taxon>Plagiorchiida</taxon>
        <taxon>Troglotremata</taxon>
        <taxon>Troglotrematidae</taxon>
        <taxon>Paragonimus</taxon>
    </lineage>
</organism>
<dbReference type="GO" id="GO:0000978">
    <property type="term" value="F:RNA polymerase II cis-regulatory region sequence-specific DNA binding"/>
    <property type="evidence" value="ECO:0007669"/>
    <property type="project" value="TreeGrafter"/>
</dbReference>
<gene>
    <name evidence="11" type="ORF">PHET_02195</name>
</gene>
<sequence>MVVQWVPTKTDLTKLTYIRPTKSFTDTKMGTSFLITDLLASDDRSETRSTSPSTADVITSESCSGISTSFRSPTEPFLTQNRQSTFSTPELSQVISHLSSYLTRHSYIGESNTDSLNMKELWCGLIATDTVAQARPISIPYTTTLNRLTVSVPRMPHQSTHNIASLHRSLNKIFELAYNLSDSVGQHKADRADFSSSEMMRLLNQALVCSVGQPNDWMSLTPYSSSINPIWSRGDEEHNTNTNGLDACQSNECNTNSALDALIHMTSASMQRLNRKDNHPVGTATNVDVVSLVRGTRASKRRKTRTTFSNSQLSELEHNFNRQKYLTPADRDRIAKHLGLSNTQVITWFQNRRAKLKREAEELERDILAARQQEQQKVLGRSAKNLSDDWRTQRDSPVERESTRVRPQERSGSVEEQLLREDWDEHTANAVANVSVDKGEKHEVIKQSVQSNERNLNRLLKVKKSASETVWSPADELEVHKS</sequence>
<dbReference type="PROSITE" id="PS00027">
    <property type="entry name" value="HOMEOBOX_1"/>
    <property type="match status" value="1"/>
</dbReference>
<keyword evidence="3 6" id="KW-0238">DNA-binding</keyword>
<feature type="DNA-binding region" description="Homeobox" evidence="6">
    <location>
        <begin position="301"/>
        <end position="360"/>
    </location>
</feature>
<feature type="compositionally biased region" description="Basic and acidic residues" evidence="9">
    <location>
        <begin position="386"/>
        <end position="416"/>
    </location>
</feature>
<reference evidence="11" key="1">
    <citation type="submission" date="2019-05" db="EMBL/GenBank/DDBJ databases">
        <title>Annotation for the trematode Paragonimus heterotremus.</title>
        <authorList>
            <person name="Choi Y.-J."/>
        </authorList>
    </citation>
    <scope>NUCLEOTIDE SEQUENCE</scope>
    <source>
        <strain evidence="11">LC</strain>
    </source>
</reference>
<evidence type="ECO:0000259" key="10">
    <source>
        <dbReference type="PROSITE" id="PS50071"/>
    </source>
</evidence>
<dbReference type="GO" id="GO:0005634">
    <property type="term" value="C:nucleus"/>
    <property type="evidence" value="ECO:0007669"/>
    <property type="project" value="UniProtKB-SubCell"/>
</dbReference>
<dbReference type="SUPFAM" id="SSF46689">
    <property type="entry name" value="Homeodomain-like"/>
    <property type="match status" value="1"/>
</dbReference>
<keyword evidence="8" id="KW-0175">Coiled coil</keyword>
<keyword evidence="4 6" id="KW-0371">Homeobox</keyword>
<keyword evidence="12" id="KW-1185">Reference proteome</keyword>
<evidence type="ECO:0000256" key="2">
    <source>
        <dbReference type="ARBA" id="ARBA00022473"/>
    </source>
</evidence>
<keyword evidence="5 6" id="KW-0539">Nucleus</keyword>
<protein>
    <recommendedName>
        <fullName evidence="10">Homeobox domain-containing protein</fullName>
    </recommendedName>
</protein>
<evidence type="ECO:0000256" key="3">
    <source>
        <dbReference type="ARBA" id="ARBA00023125"/>
    </source>
</evidence>
<evidence type="ECO:0000313" key="12">
    <source>
        <dbReference type="Proteomes" id="UP000748531"/>
    </source>
</evidence>
<dbReference type="Proteomes" id="UP000748531">
    <property type="component" value="Unassembled WGS sequence"/>
</dbReference>
<dbReference type="Gene3D" id="1.10.10.60">
    <property type="entry name" value="Homeodomain-like"/>
    <property type="match status" value="1"/>
</dbReference>
<accession>A0A8J4TDD3</accession>
<dbReference type="PANTHER" id="PTHR45921:SF4">
    <property type="entry name" value="IP01054P"/>
    <property type="match status" value="1"/>
</dbReference>
<dbReference type="AlphaFoldDB" id="A0A8J4TDD3"/>
<dbReference type="PROSITE" id="PS50071">
    <property type="entry name" value="HOMEOBOX_2"/>
    <property type="match status" value="1"/>
</dbReference>